<evidence type="ECO:0000259" key="7">
    <source>
        <dbReference type="PROSITE" id="PS51085"/>
    </source>
</evidence>
<dbReference type="Pfam" id="PF00111">
    <property type="entry name" value="Fer2"/>
    <property type="match status" value="1"/>
</dbReference>
<dbReference type="PANTHER" id="PTHR23426">
    <property type="entry name" value="FERREDOXIN/ADRENODOXIN"/>
    <property type="match status" value="1"/>
</dbReference>
<organism evidence="8 9">
    <name type="scientific">Hymenobacter crusticola</name>
    <dbReference type="NCBI Taxonomy" id="1770526"/>
    <lineage>
        <taxon>Bacteria</taxon>
        <taxon>Pseudomonadati</taxon>
        <taxon>Bacteroidota</taxon>
        <taxon>Cytophagia</taxon>
        <taxon>Cytophagales</taxon>
        <taxon>Hymenobacteraceae</taxon>
        <taxon>Hymenobacter</taxon>
    </lineage>
</organism>
<dbReference type="PROSITE" id="PS51085">
    <property type="entry name" value="2FE2S_FER_2"/>
    <property type="match status" value="1"/>
</dbReference>
<gene>
    <name evidence="8" type="ORF">BXP70_26650</name>
</gene>
<feature type="domain" description="2Fe-2S ferredoxin-type" evidence="7">
    <location>
        <begin position="13"/>
        <end position="114"/>
    </location>
</feature>
<comment type="cofactor">
    <cofactor evidence="6">
        <name>[2Fe-2S] cluster</name>
        <dbReference type="ChEBI" id="CHEBI:190135"/>
    </cofactor>
</comment>
<dbReference type="Proteomes" id="UP000194873">
    <property type="component" value="Unassembled WGS sequence"/>
</dbReference>
<proteinExistence type="inferred from homology"/>
<dbReference type="SUPFAM" id="SSF54292">
    <property type="entry name" value="2Fe-2S ferredoxin-like"/>
    <property type="match status" value="1"/>
</dbReference>
<keyword evidence="3" id="KW-0479">Metal-binding</keyword>
<keyword evidence="9" id="KW-1185">Reference proteome</keyword>
<evidence type="ECO:0000256" key="4">
    <source>
        <dbReference type="ARBA" id="ARBA00023004"/>
    </source>
</evidence>
<evidence type="ECO:0000256" key="3">
    <source>
        <dbReference type="ARBA" id="ARBA00022723"/>
    </source>
</evidence>
<comment type="similarity">
    <text evidence="1">Belongs to the adrenodoxin/putidaredoxin family.</text>
</comment>
<dbReference type="InterPro" id="IPR036010">
    <property type="entry name" value="2Fe-2S_ferredoxin-like_sf"/>
</dbReference>
<accession>A0A2C9ZTU2</accession>
<dbReference type="PRINTS" id="PR00355">
    <property type="entry name" value="ADRENODOXIN"/>
</dbReference>
<protein>
    <submittedName>
        <fullName evidence="8">Ferredoxin</fullName>
    </submittedName>
</protein>
<keyword evidence="2" id="KW-0001">2Fe-2S</keyword>
<dbReference type="GO" id="GO:0046872">
    <property type="term" value="F:metal ion binding"/>
    <property type="evidence" value="ECO:0007669"/>
    <property type="project" value="UniProtKB-KW"/>
</dbReference>
<name>A0A2C9ZTU2_9BACT</name>
<evidence type="ECO:0000313" key="8">
    <source>
        <dbReference type="EMBL" id="OUJ69347.1"/>
    </source>
</evidence>
<dbReference type="PANTHER" id="PTHR23426:SF65">
    <property type="entry name" value="FERREDOXIN-2, MITOCHONDRIAL"/>
    <property type="match status" value="1"/>
</dbReference>
<dbReference type="EMBL" id="MTSE01000035">
    <property type="protein sequence ID" value="OUJ69347.1"/>
    <property type="molecule type" value="Genomic_DNA"/>
</dbReference>
<reference evidence="8 9" key="1">
    <citation type="submission" date="2017-01" db="EMBL/GenBank/DDBJ databases">
        <title>A new Hymenobacter.</title>
        <authorList>
            <person name="Liang Y."/>
            <person name="Feng F."/>
        </authorList>
    </citation>
    <scope>NUCLEOTIDE SEQUENCE [LARGE SCALE GENOMIC DNA]</scope>
    <source>
        <strain evidence="8">MIMBbqt21</strain>
    </source>
</reference>
<comment type="caution">
    <text evidence="8">The sequence shown here is derived from an EMBL/GenBank/DDBJ whole genome shotgun (WGS) entry which is preliminary data.</text>
</comment>
<evidence type="ECO:0000256" key="2">
    <source>
        <dbReference type="ARBA" id="ARBA00022714"/>
    </source>
</evidence>
<evidence type="ECO:0000256" key="6">
    <source>
        <dbReference type="ARBA" id="ARBA00034078"/>
    </source>
</evidence>
<dbReference type="GO" id="GO:0051537">
    <property type="term" value="F:2 iron, 2 sulfur cluster binding"/>
    <property type="evidence" value="ECO:0007669"/>
    <property type="project" value="UniProtKB-KW"/>
</dbReference>
<evidence type="ECO:0000256" key="5">
    <source>
        <dbReference type="ARBA" id="ARBA00023014"/>
    </source>
</evidence>
<dbReference type="AlphaFoldDB" id="A0A2C9ZTU2"/>
<dbReference type="InterPro" id="IPR001055">
    <property type="entry name" value="Adrenodoxin-like"/>
</dbReference>
<keyword evidence="4" id="KW-0408">Iron</keyword>
<dbReference type="Gene3D" id="3.10.20.30">
    <property type="match status" value="1"/>
</dbReference>
<sequence>MSLRSSIYPVQVANITFQFQDGQTPQTHVAAQGESVLDVALNNGIQLQHNCGGVCGCSTCHVYVVKGEDDLPEISDKEEDFIDRAVNPRINSRLACQCVVQTSQEIVILVPPQDFLGH</sequence>
<dbReference type="CDD" id="cd00207">
    <property type="entry name" value="fer2"/>
    <property type="match status" value="1"/>
</dbReference>
<dbReference type="GO" id="GO:0009055">
    <property type="term" value="F:electron transfer activity"/>
    <property type="evidence" value="ECO:0007669"/>
    <property type="project" value="TreeGrafter"/>
</dbReference>
<dbReference type="GO" id="GO:0140647">
    <property type="term" value="P:P450-containing electron transport chain"/>
    <property type="evidence" value="ECO:0007669"/>
    <property type="project" value="InterPro"/>
</dbReference>
<evidence type="ECO:0000313" key="9">
    <source>
        <dbReference type="Proteomes" id="UP000194873"/>
    </source>
</evidence>
<evidence type="ECO:0000256" key="1">
    <source>
        <dbReference type="ARBA" id="ARBA00010914"/>
    </source>
</evidence>
<dbReference type="InterPro" id="IPR012675">
    <property type="entry name" value="Beta-grasp_dom_sf"/>
</dbReference>
<keyword evidence="5" id="KW-0411">Iron-sulfur</keyword>
<dbReference type="InterPro" id="IPR001041">
    <property type="entry name" value="2Fe-2S_ferredoxin-type"/>
</dbReference>